<feature type="domain" description="Acyl-CoA oxidase/dehydrogenase middle" evidence="8">
    <location>
        <begin position="124"/>
        <end position="220"/>
    </location>
</feature>
<evidence type="ECO:0000259" key="9">
    <source>
        <dbReference type="Pfam" id="PF02771"/>
    </source>
</evidence>
<dbReference type="PROSITE" id="PS00073">
    <property type="entry name" value="ACYL_COA_DH_2"/>
    <property type="match status" value="1"/>
</dbReference>
<dbReference type="GO" id="GO:0050660">
    <property type="term" value="F:flavin adenine dinucleotide binding"/>
    <property type="evidence" value="ECO:0007669"/>
    <property type="project" value="InterPro"/>
</dbReference>
<dbReference type="Pfam" id="PF02771">
    <property type="entry name" value="Acyl-CoA_dh_N"/>
    <property type="match status" value="1"/>
</dbReference>
<comment type="similarity">
    <text evidence="2 6">Belongs to the acyl-CoA dehydrogenase family.</text>
</comment>
<dbReference type="Pfam" id="PF02770">
    <property type="entry name" value="Acyl-CoA_dh_M"/>
    <property type="match status" value="1"/>
</dbReference>
<dbReference type="AlphaFoldDB" id="A0A2I2L285"/>
<feature type="domain" description="Acyl-CoA dehydrogenase/oxidase C-terminal" evidence="7">
    <location>
        <begin position="233"/>
        <end position="381"/>
    </location>
</feature>
<feature type="domain" description="Acyl-CoA dehydrogenase/oxidase N-terminal" evidence="9">
    <location>
        <begin position="10"/>
        <end position="119"/>
    </location>
</feature>
<comment type="cofactor">
    <cofactor evidence="1 6">
        <name>FAD</name>
        <dbReference type="ChEBI" id="CHEBI:57692"/>
    </cofactor>
</comment>
<dbReference type="SUPFAM" id="SSF56645">
    <property type="entry name" value="Acyl-CoA dehydrogenase NM domain-like"/>
    <property type="match status" value="1"/>
</dbReference>
<gene>
    <name evidence="10" type="primary">acdA</name>
    <name evidence="10" type="ORF">FRACA_90043</name>
</gene>
<evidence type="ECO:0000259" key="7">
    <source>
        <dbReference type="Pfam" id="PF00441"/>
    </source>
</evidence>
<dbReference type="FunFam" id="2.40.110.10:FF:000002">
    <property type="entry name" value="Acyl-CoA dehydrogenase fadE12"/>
    <property type="match status" value="1"/>
</dbReference>
<dbReference type="Gene3D" id="1.20.140.10">
    <property type="entry name" value="Butyryl-CoA Dehydrogenase, subunit A, domain 3"/>
    <property type="match status" value="1"/>
</dbReference>
<keyword evidence="4 6" id="KW-0274">FAD</keyword>
<organism evidence="10 11">
    <name type="scientific">Frankia canadensis</name>
    <dbReference type="NCBI Taxonomy" id="1836972"/>
    <lineage>
        <taxon>Bacteria</taxon>
        <taxon>Bacillati</taxon>
        <taxon>Actinomycetota</taxon>
        <taxon>Actinomycetes</taxon>
        <taxon>Frankiales</taxon>
        <taxon>Frankiaceae</taxon>
        <taxon>Frankia</taxon>
    </lineage>
</organism>
<name>A0A2I2L285_9ACTN</name>
<protein>
    <submittedName>
        <fullName evidence="10">Acyl-CoA dehydrogenase</fullName>
        <ecNumber evidence="10">1.3.99.-</ecNumber>
    </submittedName>
</protein>
<dbReference type="Pfam" id="PF00441">
    <property type="entry name" value="Acyl-CoA_dh_1"/>
    <property type="match status" value="1"/>
</dbReference>
<dbReference type="GO" id="GO:0003995">
    <property type="term" value="F:acyl-CoA dehydrogenase activity"/>
    <property type="evidence" value="ECO:0007669"/>
    <property type="project" value="InterPro"/>
</dbReference>
<reference evidence="10 11" key="1">
    <citation type="submission" date="2017-06" db="EMBL/GenBank/DDBJ databases">
        <authorList>
            <person name="Kim H.J."/>
            <person name="Triplett B.A."/>
        </authorList>
    </citation>
    <scope>NUCLEOTIDE SEQUENCE [LARGE SCALE GENOMIC DNA]</scope>
    <source>
        <strain evidence="10">FRACA_ARgP5</strain>
    </source>
</reference>
<dbReference type="RefSeq" id="WP_101836302.1">
    <property type="nucleotide sequence ID" value="NZ_FZMO01000558.1"/>
</dbReference>
<sequence length="384" mass="40711">MPADRTPPSPEAGALFDLARTIAAKEIEPRVVEDEAQARFPREVVTTLGEAGLLALPYPERYGGGGQSYEVYLQVLEEIGYRSASLAVGVSVHSLSAYPLAEHGTEPQRDALLSWLLGGRTLGAYCLSEPHAGSDPAAMTTAARPDPSGAGWLLSGTKAWVTHGGIADFYTVFARTRADDRTGGVSCFLVDAGTPGLRIQPPERKMGLTASPTTQIVFDDAPVPAERLIGGEGDGLRIALSALDAGRLGIAAAAVGLAQRALDDAVAYAKQRHTFGRAIIDHQGLGFLLADMAAAVESARATMLAAARRRDAGLPASRQCSIAKLVATDAAMKVTEDAVQVFGGAGYTRDYPVERYMREAKVMQIFEGTNQIQRMVIARHLARP</sequence>
<evidence type="ECO:0000256" key="4">
    <source>
        <dbReference type="ARBA" id="ARBA00022827"/>
    </source>
</evidence>
<dbReference type="InterPro" id="IPR046373">
    <property type="entry name" value="Acyl-CoA_Oxase/DH_mid-dom_sf"/>
</dbReference>
<dbReference type="InterPro" id="IPR037069">
    <property type="entry name" value="AcylCoA_DH/ox_N_sf"/>
</dbReference>
<accession>A0A2I2L285</accession>
<dbReference type="InterPro" id="IPR006091">
    <property type="entry name" value="Acyl-CoA_Oxase/DH_mid-dom"/>
</dbReference>
<evidence type="ECO:0000256" key="6">
    <source>
        <dbReference type="RuleBase" id="RU362125"/>
    </source>
</evidence>
<dbReference type="InterPro" id="IPR006089">
    <property type="entry name" value="Acyl-CoA_DH_CS"/>
</dbReference>
<dbReference type="Gene3D" id="2.40.110.10">
    <property type="entry name" value="Butyryl-CoA Dehydrogenase, subunit A, domain 2"/>
    <property type="match status" value="1"/>
</dbReference>
<evidence type="ECO:0000313" key="11">
    <source>
        <dbReference type="Proteomes" id="UP000234331"/>
    </source>
</evidence>
<keyword evidence="3 6" id="KW-0285">Flavoprotein</keyword>
<dbReference type="PANTHER" id="PTHR43884">
    <property type="entry name" value="ACYL-COA DEHYDROGENASE"/>
    <property type="match status" value="1"/>
</dbReference>
<dbReference type="InterPro" id="IPR009075">
    <property type="entry name" value="AcylCo_DH/oxidase_C"/>
</dbReference>
<dbReference type="InterPro" id="IPR009100">
    <property type="entry name" value="AcylCoA_DH/oxidase_NM_dom_sf"/>
</dbReference>
<evidence type="ECO:0000256" key="1">
    <source>
        <dbReference type="ARBA" id="ARBA00001974"/>
    </source>
</evidence>
<evidence type="ECO:0000256" key="3">
    <source>
        <dbReference type="ARBA" id="ARBA00022630"/>
    </source>
</evidence>
<keyword evidence="5 6" id="KW-0560">Oxidoreductase</keyword>
<evidence type="ECO:0000256" key="2">
    <source>
        <dbReference type="ARBA" id="ARBA00009347"/>
    </source>
</evidence>
<evidence type="ECO:0000259" key="8">
    <source>
        <dbReference type="Pfam" id="PF02770"/>
    </source>
</evidence>
<dbReference type="EC" id="1.3.99.-" evidence="10"/>
<dbReference type="Proteomes" id="UP000234331">
    <property type="component" value="Unassembled WGS sequence"/>
</dbReference>
<dbReference type="PROSITE" id="PS00072">
    <property type="entry name" value="ACYL_COA_DH_1"/>
    <property type="match status" value="1"/>
</dbReference>
<dbReference type="PANTHER" id="PTHR43884:SF12">
    <property type="entry name" value="ISOVALERYL-COA DEHYDROGENASE, MITOCHONDRIAL-RELATED"/>
    <property type="match status" value="1"/>
</dbReference>
<dbReference type="InterPro" id="IPR013786">
    <property type="entry name" value="AcylCoA_DH/ox_N"/>
</dbReference>
<dbReference type="OrthoDB" id="8876745at2"/>
<dbReference type="Gene3D" id="1.10.540.10">
    <property type="entry name" value="Acyl-CoA dehydrogenase/oxidase, N-terminal domain"/>
    <property type="match status" value="1"/>
</dbReference>
<evidence type="ECO:0000313" key="10">
    <source>
        <dbReference type="EMBL" id="SNQ52040.1"/>
    </source>
</evidence>
<keyword evidence="11" id="KW-1185">Reference proteome</keyword>
<evidence type="ECO:0000256" key="5">
    <source>
        <dbReference type="ARBA" id="ARBA00023002"/>
    </source>
</evidence>
<dbReference type="PIRSF" id="PIRSF016578">
    <property type="entry name" value="HsaA"/>
    <property type="match status" value="1"/>
</dbReference>
<dbReference type="FunFam" id="1.20.140.10:FF:000004">
    <property type="entry name" value="Acyl-CoA dehydrogenase FadE25"/>
    <property type="match status" value="1"/>
</dbReference>
<dbReference type="EMBL" id="FZMO01000558">
    <property type="protein sequence ID" value="SNQ52040.1"/>
    <property type="molecule type" value="Genomic_DNA"/>
</dbReference>
<proteinExistence type="inferred from homology"/>
<dbReference type="SUPFAM" id="SSF47203">
    <property type="entry name" value="Acyl-CoA dehydrogenase C-terminal domain-like"/>
    <property type="match status" value="1"/>
</dbReference>
<dbReference type="InterPro" id="IPR036250">
    <property type="entry name" value="AcylCo_DH-like_C"/>
</dbReference>